<evidence type="ECO:0000313" key="2">
    <source>
        <dbReference type="WBParaSite" id="PSAMB.scaffold3351size18643.g21128.t1"/>
    </source>
</evidence>
<organism evidence="1 2">
    <name type="scientific">Plectus sambesii</name>
    <dbReference type="NCBI Taxonomy" id="2011161"/>
    <lineage>
        <taxon>Eukaryota</taxon>
        <taxon>Metazoa</taxon>
        <taxon>Ecdysozoa</taxon>
        <taxon>Nematoda</taxon>
        <taxon>Chromadorea</taxon>
        <taxon>Plectida</taxon>
        <taxon>Plectina</taxon>
        <taxon>Plectoidea</taxon>
        <taxon>Plectidae</taxon>
        <taxon>Plectus</taxon>
    </lineage>
</organism>
<evidence type="ECO:0000313" key="1">
    <source>
        <dbReference type="Proteomes" id="UP000887566"/>
    </source>
</evidence>
<reference evidence="2" key="1">
    <citation type="submission" date="2022-11" db="UniProtKB">
        <authorList>
            <consortium name="WormBaseParasite"/>
        </authorList>
    </citation>
    <scope>IDENTIFICATION</scope>
</reference>
<dbReference type="WBParaSite" id="PSAMB.scaffold3351size18643.g21128.t1">
    <property type="protein sequence ID" value="PSAMB.scaffold3351size18643.g21128.t1"/>
    <property type="gene ID" value="PSAMB.scaffold3351size18643.g21128"/>
</dbReference>
<proteinExistence type="predicted"/>
<dbReference type="Gene3D" id="2.60.200.40">
    <property type="match status" value="1"/>
</dbReference>
<dbReference type="Proteomes" id="UP000887566">
    <property type="component" value="Unplaced"/>
</dbReference>
<keyword evidence="1" id="KW-1185">Reference proteome</keyword>
<sequence>ILPVKAFRIEPIDQGSFITVDGEAIKCNRIQATNTTYKVRIIGE</sequence>
<name>A0A914W650_9BILA</name>
<accession>A0A914W650</accession>
<protein>
    <submittedName>
        <fullName evidence="2">Uncharacterized protein</fullName>
    </submittedName>
</protein>
<dbReference type="AlphaFoldDB" id="A0A914W650"/>